<evidence type="ECO:0000313" key="3">
    <source>
        <dbReference type="Proteomes" id="UP000780801"/>
    </source>
</evidence>
<feature type="chain" id="PRO_5040149241" evidence="1">
    <location>
        <begin position="24"/>
        <end position="70"/>
    </location>
</feature>
<accession>A0A9P6FSD0</accession>
<dbReference type="EMBL" id="JAABOA010001762">
    <property type="protein sequence ID" value="KAF9580938.1"/>
    <property type="molecule type" value="Genomic_DNA"/>
</dbReference>
<sequence length="70" mass="7152">MSPLSKPTFCASLVIAFLGTVYAQAPPVGMGLGMDPSIMGAGTSGGSAQFFPVQIPVSPIQLFPQTDILP</sequence>
<comment type="caution">
    <text evidence="2">The sequence shown here is derived from an EMBL/GenBank/DDBJ whole genome shotgun (WGS) entry which is preliminary data.</text>
</comment>
<dbReference type="AlphaFoldDB" id="A0A9P6FSD0"/>
<dbReference type="Proteomes" id="UP000780801">
    <property type="component" value="Unassembled WGS sequence"/>
</dbReference>
<feature type="non-terminal residue" evidence="2">
    <location>
        <position position="70"/>
    </location>
</feature>
<proteinExistence type="predicted"/>
<organism evidence="2 3">
    <name type="scientific">Lunasporangiospora selenospora</name>
    <dbReference type="NCBI Taxonomy" id="979761"/>
    <lineage>
        <taxon>Eukaryota</taxon>
        <taxon>Fungi</taxon>
        <taxon>Fungi incertae sedis</taxon>
        <taxon>Mucoromycota</taxon>
        <taxon>Mortierellomycotina</taxon>
        <taxon>Mortierellomycetes</taxon>
        <taxon>Mortierellales</taxon>
        <taxon>Mortierellaceae</taxon>
        <taxon>Lunasporangiospora</taxon>
    </lineage>
</organism>
<keyword evidence="1" id="KW-0732">Signal</keyword>
<keyword evidence="3" id="KW-1185">Reference proteome</keyword>
<evidence type="ECO:0000313" key="2">
    <source>
        <dbReference type="EMBL" id="KAF9580938.1"/>
    </source>
</evidence>
<gene>
    <name evidence="2" type="ORF">BGW38_002221</name>
</gene>
<name>A0A9P6FSD0_9FUNG</name>
<reference evidence="2" key="1">
    <citation type="journal article" date="2020" name="Fungal Divers.">
        <title>Resolving the Mortierellaceae phylogeny through synthesis of multi-gene phylogenetics and phylogenomics.</title>
        <authorList>
            <person name="Vandepol N."/>
            <person name="Liber J."/>
            <person name="Desiro A."/>
            <person name="Na H."/>
            <person name="Kennedy M."/>
            <person name="Barry K."/>
            <person name="Grigoriev I.V."/>
            <person name="Miller A.N."/>
            <person name="O'Donnell K."/>
            <person name="Stajich J.E."/>
            <person name="Bonito G."/>
        </authorList>
    </citation>
    <scope>NUCLEOTIDE SEQUENCE</scope>
    <source>
        <strain evidence="2">KOD1015</strain>
    </source>
</reference>
<protein>
    <submittedName>
        <fullName evidence="2">Uncharacterized protein</fullName>
    </submittedName>
</protein>
<evidence type="ECO:0000256" key="1">
    <source>
        <dbReference type="SAM" id="SignalP"/>
    </source>
</evidence>
<feature type="signal peptide" evidence="1">
    <location>
        <begin position="1"/>
        <end position="23"/>
    </location>
</feature>